<protein>
    <submittedName>
        <fullName evidence="1">DsbA family protein</fullName>
    </submittedName>
</protein>
<dbReference type="Proteomes" id="UP001501468">
    <property type="component" value="Unassembled WGS sequence"/>
</dbReference>
<dbReference type="InterPro" id="IPR036249">
    <property type="entry name" value="Thioredoxin-like_sf"/>
</dbReference>
<keyword evidence="2" id="KW-1185">Reference proteome</keyword>
<evidence type="ECO:0000313" key="1">
    <source>
        <dbReference type="EMBL" id="GAA3705149.1"/>
    </source>
</evidence>
<reference evidence="2" key="1">
    <citation type="journal article" date="2019" name="Int. J. Syst. Evol. Microbiol.">
        <title>The Global Catalogue of Microorganisms (GCM) 10K type strain sequencing project: providing services to taxonomists for standard genome sequencing and annotation.</title>
        <authorList>
            <consortium name="The Broad Institute Genomics Platform"/>
            <consortium name="The Broad Institute Genome Sequencing Center for Infectious Disease"/>
            <person name="Wu L."/>
            <person name="Ma J."/>
        </authorList>
    </citation>
    <scope>NUCLEOTIDE SEQUENCE [LARGE SCALE GENOMIC DNA]</scope>
    <source>
        <strain evidence="2">JCM 17125</strain>
    </source>
</reference>
<organism evidence="1 2">
    <name type="scientific">Terrabacter ginsenosidimutans</name>
    <dbReference type="NCBI Taxonomy" id="490575"/>
    <lineage>
        <taxon>Bacteria</taxon>
        <taxon>Bacillati</taxon>
        <taxon>Actinomycetota</taxon>
        <taxon>Actinomycetes</taxon>
        <taxon>Micrococcales</taxon>
        <taxon>Intrasporangiaceae</taxon>
        <taxon>Terrabacter</taxon>
    </lineage>
</organism>
<dbReference type="InterPro" id="IPR053977">
    <property type="entry name" value="Rv2466c-like"/>
</dbReference>
<dbReference type="SUPFAM" id="SSF52833">
    <property type="entry name" value="Thioredoxin-like"/>
    <property type="match status" value="1"/>
</dbReference>
<dbReference type="Gene3D" id="3.40.30.10">
    <property type="entry name" value="Glutaredoxin"/>
    <property type="match status" value="1"/>
</dbReference>
<comment type="caution">
    <text evidence="1">The sequence shown here is derived from an EMBL/GenBank/DDBJ whole genome shotgun (WGS) entry which is preliminary data.</text>
</comment>
<dbReference type="EMBL" id="BAABDC010000003">
    <property type="protein sequence ID" value="GAA3705149.1"/>
    <property type="molecule type" value="Genomic_DNA"/>
</dbReference>
<dbReference type="Pfam" id="PF22234">
    <property type="entry name" value="Rv2466c-like"/>
    <property type="match status" value="1"/>
</dbReference>
<proteinExistence type="predicted"/>
<evidence type="ECO:0000313" key="2">
    <source>
        <dbReference type="Proteomes" id="UP001501468"/>
    </source>
</evidence>
<sequence length="216" mass="23988">MSGGQLMTTTPDASVVDFWFDPVCPYSWTASRWLLEVAERRPLHVRHHVMSLYLLNEHRSDVPADYREHVERTRGPSRVATAAATQFGEQVLGGFYTAFGEIVFDRWRRPSTEEYHGAVRSALAAVGLPPDLEDAMESPEHDDAMRRSHDEGVAPVGGGVGTPITHIDGVAFFGPVLNAIPRGEDAVRVFDGALLLAGYPQFFELKRTRTRPPVFT</sequence>
<accession>A0ABP7DI97</accession>
<name>A0ABP7DI97_9MICO</name>
<gene>
    <name evidence="1" type="ORF">GCM10022399_22320</name>
</gene>